<evidence type="ECO:0000313" key="2">
    <source>
        <dbReference type="EMBL" id="TDZ93522.1"/>
    </source>
</evidence>
<sequence>MTHARWRPSGGMAASNAVLCGLIAGQLCALPAIFGGRGGFRTPDRWCVKAKIEYSPSSRSDACCTDLAFYVAAFGGRRGEWVNGGSSGRSPSVLGTERRHPAPASPYTTQLISVRRSASPIRSNTASPTSVLGSRCAPAELDSLGGRRGTEQACNRIRAWVCERTCSRRRSKRFVAGRRSSTSGMTSSRSRFQAAHGTRGTTTAASRRGSSSPTTARSYC</sequence>
<dbReference type="AlphaFoldDB" id="A0A4R8SDH8"/>
<evidence type="ECO:0000256" key="1">
    <source>
        <dbReference type="SAM" id="MobiDB-lite"/>
    </source>
</evidence>
<gene>
    <name evidence="3" type="ORF">CCUG60883_00066</name>
    <name evidence="2" type="ORF">CCUG60885_03125</name>
</gene>
<comment type="caution">
    <text evidence="2">The sequence shown here is derived from an EMBL/GenBank/DDBJ whole genome shotgun (WGS) entry which is preliminary data.</text>
</comment>
<protein>
    <submittedName>
        <fullName evidence="2">Uncharacterized protein</fullName>
    </submittedName>
</protein>
<name>A0A4R8SDH8_9MYCO</name>
<evidence type="ECO:0000313" key="5">
    <source>
        <dbReference type="Proteomes" id="UP000295685"/>
    </source>
</evidence>
<dbReference type="EMBL" id="PECM01000001">
    <property type="protein sequence ID" value="TEA09305.1"/>
    <property type="molecule type" value="Genomic_DNA"/>
</dbReference>
<organism evidence="2 5">
    <name type="scientific">Mycobacteroides salmoniphilum</name>
    <dbReference type="NCBI Taxonomy" id="404941"/>
    <lineage>
        <taxon>Bacteria</taxon>
        <taxon>Bacillati</taxon>
        <taxon>Actinomycetota</taxon>
        <taxon>Actinomycetes</taxon>
        <taxon>Mycobacteriales</taxon>
        <taxon>Mycobacteriaceae</taxon>
        <taxon>Mycobacteroides</taxon>
    </lineage>
</organism>
<accession>A0A4R8SDH8</accession>
<proteinExistence type="predicted"/>
<evidence type="ECO:0000313" key="3">
    <source>
        <dbReference type="EMBL" id="TEA09305.1"/>
    </source>
</evidence>
<evidence type="ECO:0000313" key="4">
    <source>
        <dbReference type="Proteomes" id="UP000294844"/>
    </source>
</evidence>
<dbReference type="Proteomes" id="UP000295685">
    <property type="component" value="Unassembled WGS sequence"/>
</dbReference>
<dbReference type="EMBL" id="PECK01000006">
    <property type="protein sequence ID" value="TDZ93522.1"/>
    <property type="molecule type" value="Genomic_DNA"/>
</dbReference>
<feature type="compositionally biased region" description="Low complexity" evidence="1">
    <location>
        <begin position="177"/>
        <end position="220"/>
    </location>
</feature>
<feature type="region of interest" description="Disordered" evidence="1">
    <location>
        <begin position="172"/>
        <end position="220"/>
    </location>
</feature>
<feature type="region of interest" description="Disordered" evidence="1">
    <location>
        <begin position="85"/>
        <end position="104"/>
    </location>
</feature>
<dbReference type="Proteomes" id="UP000294844">
    <property type="component" value="Unassembled WGS sequence"/>
</dbReference>
<reference evidence="4 5" key="1">
    <citation type="journal article" date="2019" name="Sci. Rep.">
        <title>Extended insight into the Mycobacterium chelonae-abscessus complex through whole genome sequencing of Mycobacterium salmoniphilum outbreak and Mycobacterium salmoniphilum-like strains.</title>
        <authorList>
            <person name="Behra P.R.K."/>
            <person name="Das S."/>
            <person name="Pettersson B.M.F."/>
            <person name="Shirreff L."/>
            <person name="DuCote T."/>
            <person name="Jacobsson K.G."/>
            <person name="Ennis D.G."/>
            <person name="Kirsebom L.A."/>
        </authorList>
    </citation>
    <scope>NUCLEOTIDE SEQUENCE [LARGE SCALE GENOMIC DNA]</scope>
    <source>
        <strain evidence="3 4">CCUG 60883</strain>
        <strain evidence="2 5">CCUG 60885</strain>
    </source>
</reference>
<keyword evidence="4" id="KW-1185">Reference proteome</keyword>